<organism evidence="2">
    <name type="scientific">uncultured Phycisphaerae bacterium</name>
    <dbReference type="NCBI Taxonomy" id="904963"/>
    <lineage>
        <taxon>Bacteria</taxon>
        <taxon>Pseudomonadati</taxon>
        <taxon>Planctomycetota</taxon>
        <taxon>Phycisphaerae</taxon>
        <taxon>environmental samples</taxon>
    </lineage>
</organism>
<evidence type="ECO:0000256" key="1">
    <source>
        <dbReference type="SAM" id="Phobius"/>
    </source>
</evidence>
<feature type="transmembrane region" description="Helical" evidence="1">
    <location>
        <begin position="195"/>
        <end position="215"/>
    </location>
</feature>
<keyword evidence="1" id="KW-0812">Transmembrane</keyword>
<accession>A0A6J4QLL7</accession>
<protein>
    <submittedName>
        <fullName evidence="2">Uncharacterized protein</fullName>
    </submittedName>
</protein>
<sequence>MRRPRFNTLTAQLITVMLLALATSFGIAMVLSRNQTQRALQDIRREDTIGRTAAVASLLRNNNEASYPAILRSINAPFHQYWLTPGPPADPIAFQGAARPRLLAIRIGGSNGPSSLTASPSGGTGTQELFHEPDLPDVQTQWEDVTVSRDGTTFTGRYVALGPWNGVGVVFQVADGLYVNAVNAKPRSMEQGNTGLYASFALSAAAVSIGSVLIARRVGP</sequence>
<keyword evidence="1" id="KW-0472">Membrane</keyword>
<name>A0A6J4QLL7_9BACT</name>
<reference evidence="2" key="1">
    <citation type="submission" date="2020-02" db="EMBL/GenBank/DDBJ databases">
        <authorList>
            <person name="Meier V. D."/>
        </authorList>
    </citation>
    <scope>NUCLEOTIDE SEQUENCE</scope>
    <source>
        <strain evidence="2">AVDCRST_MAG64</strain>
    </source>
</reference>
<dbReference type="AlphaFoldDB" id="A0A6J4QLL7"/>
<keyword evidence="1" id="KW-1133">Transmembrane helix</keyword>
<proteinExistence type="predicted"/>
<gene>
    <name evidence="2" type="ORF">AVDCRST_MAG64-4409</name>
</gene>
<dbReference type="EMBL" id="CADCUQ010001034">
    <property type="protein sequence ID" value="CAA9444318.1"/>
    <property type="molecule type" value="Genomic_DNA"/>
</dbReference>
<evidence type="ECO:0000313" key="2">
    <source>
        <dbReference type="EMBL" id="CAA9444318.1"/>
    </source>
</evidence>
<feature type="non-terminal residue" evidence="2">
    <location>
        <position position="220"/>
    </location>
</feature>